<evidence type="ECO:0000259" key="5">
    <source>
        <dbReference type="PROSITE" id="PS50871"/>
    </source>
</evidence>
<keyword evidence="4" id="KW-1133">Transmembrane helix</keyword>
<comment type="subcellular location">
    <subcellularLocation>
        <location evidence="1">Secreted</location>
    </subcellularLocation>
</comment>
<evidence type="ECO:0000256" key="1">
    <source>
        <dbReference type="ARBA" id="ARBA00004613"/>
    </source>
</evidence>
<dbReference type="InterPro" id="IPR001073">
    <property type="entry name" value="C1q_dom"/>
</dbReference>
<name>A0A8B6HRV7_MYTGA</name>
<dbReference type="AlphaFoldDB" id="A0A8B6HRV7"/>
<comment type="caution">
    <text evidence="6">The sequence shown here is derived from an EMBL/GenBank/DDBJ whole genome shotgun (WGS) entry which is preliminary data.</text>
</comment>
<sequence>MQGRSVMEANEANASLLKRRPNFRSVSFYHSGEGNIHGAGMFWFFSDTNAPPQTAIATLFILVRPMKMFMKTCLLFVVVSANLLGVLTGAVEDKRTCMSEDLLKLLMKTDRCCDGQPGKYVSADRPAFLAYAKTSPKLGSVILFEDVATNIGKHYSPSTGVFTVPQNGLYYFGCMIMSSAKHLVYYRWFKNDTFFSNGWVAKTDHANSQTQNIVLNMKKGERMYIKLVSGGAIHGGRHSYISGYLL</sequence>
<evidence type="ECO:0000256" key="4">
    <source>
        <dbReference type="SAM" id="Phobius"/>
    </source>
</evidence>
<evidence type="ECO:0000256" key="3">
    <source>
        <dbReference type="ARBA" id="ARBA00022729"/>
    </source>
</evidence>
<accession>A0A8B6HRV7</accession>
<dbReference type="Pfam" id="PF00386">
    <property type="entry name" value="C1q"/>
    <property type="match status" value="1"/>
</dbReference>
<evidence type="ECO:0000256" key="2">
    <source>
        <dbReference type="ARBA" id="ARBA00022525"/>
    </source>
</evidence>
<keyword evidence="4" id="KW-0472">Membrane</keyword>
<dbReference type="PRINTS" id="PR00007">
    <property type="entry name" value="COMPLEMNTC1Q"/>
</dbReference>
<dbReference type="Proteomes" id="UP000596742">
    <property type="component" value="Unassembled WGS sequence"/>
</dbReference>
<dbReference type="OrthoDB" id="6050956at2759"/>
<dbReference type="PANTHER" id="PTHR22923">
    <property type="entry name" value="CEREBELLIN-RELATED"/>
    <property type="match status" value="1"/>
</dbReference>
<proteinExistence type="predicted"/>
<dbReference type="PROSITE" id="PS50871">
    <property type="entry name" value="C1Q"/>
    <property type="match status" value="1"/>
</dbReference>
<gene>
    <name evidence="6" type="ORF">MGAL_10B080299</name>
</gene>
<dbReference type="SUPFAM" id="SSF49842">
    <property type="entry name" value="TNF-like"/>
    <property type="match status" value="1"/>
</dbReference>
<dbReference type="SMART" id="SM00110">
    <property type="entry name" value="C1Q"/>
    <property type="match status" value="1"/>
</dbReference>
<keyword evidence="7" id="KW-1185">Reference proteome</keyword>
<dbReference type="InterPro" id="IPR008983">
    <property type="entry name" value="Tumour_necrosis_fac-like_dom"/>
</dbReference>
<dbReference type="EMBL" id="UYJE01010508">
    <property type="protein sequence ID" value="VDI83844.1"/>
    <property type="molecule type" value="Genomic_DNA"/>
</dbReference>
<feature type="domain" description="C1q" evidence="5">
    <location>
        <begin position="121"/>
        <end position="246"/>
    </location>
</feature>
<protein>
    <recommendedName>
        <fullName evidence="5">C1q domain-containing protein</fullName>
    </recommendedName>
</protein>
<evidence type="ECO:0000313" key="6">
    <source>
        <dbReference type="EMBL" id="VDI83844.1"/>
    </source>
</evidence>
<keyword evidence="3" id="KW-0732">Signal</keyword>
<dbReference type="Gene3D" id="2.60.120.40">
    <property type="match status" value="1"/>
</dbReference>
<keyword evidence="4" id="KW-0812">Transmembrane</keyword>
<dbReference type="InterPro" id="IPR050822">
    <property type="entry name" value="Cerebellin_Synaptic_Org"/>
</dbReference>
<dbReference type="PANTHER" id="PTHR22923:SF116">
    <property type="entry name" value="C1Q DOMAIN-CONTAINING PROTEIN"/>
    <property type="match status" value="1"/>
</dbReference>
<reference evidence="6" key="1">
    <citation type="submission" date="2018-11" db="EMBL/GenBank/DDBJ databases">
        <authorList>
            <person name="Alioto T."/>
            <person name="Alioto T."/>
        </authorList>
    </citation>
    <scope>NUCLEOTIDE SEQUENCE</scope>
</reference>
<keyword evidence="2" id="KW-0964">Secreted</keyword>
<organism evidence="6 7">
    <name type="scientific">Mytilus galloprovincialis</name>
    <name type="common">Mediterranean mussel</name>
    <dbReference type="NCBI Taxonomy" id="29158"/>
    <lineage>
        <taxon>Eukaryota</taxon>
        <taxon>Metazoa</taxon>
        <taxon>Spiralia</taxon>
        <taxon>Lophotrochozoa</taxon>
        <taxon>Mollusca</taxon>
        <taxon>Bivalvia</taxon>
        <taxon>Autobranchia</taxon>
        <taxon>Pteriomorphia</taxon>
        <taxon>Mytilida</taxon>
        <taxon>Mytiloidea</taxon>
        <taxon>Mytilidae</taxon>
        <taxon>Mytilinae</taxon>
        <taxon>Mytilus</taxon>
    </lineage>
</organism>
<evidence type="ECO:0000313" key="7">
    <source>
        <dbReference type="Proteomes" id="UP000596742"/>
    </source>
</evidence>
<feature type="transmembrane region" description="Helical" evidence="4">
    <location>
        <begin position="73"/>
        <end position="91"/>
    </location>
</feature>
<dbReference type="GO" id="GO:0005576">
    <property type="term" value="C:extracellular region"/>
    <property type="evidence" value="ECO:0007669"/>
    <property type="project" value="UniProtKB-SubCell"/>
</dbReference>